<sequence length="135" mass="15278">MNFKEALKGRTFMLLGLLLLLFILFKMVPLLDAGQPTFWPTIIFVVCILMNMSCDIYLSPFLKKPDERMKAIRSKAYVYSYFAALIYMAAAAVLVLMEMTPIPVPLIFLDLVAFAGLTPNLLLILFFKRSAKLSS</sequence>
<keyword evidence="1" id="KW-1133">Transmembrane helix</keyword>
<reference evidence="3 4" key="1">
    <citation type="submission" date="2018-01" db="EMBL/GenBank/DDBJ databases">
        <title>The whole genome sequencing and assembly of Paenibacillus chitinolyticus KCCM 41400 strain.</title>
        <authorList>
            <person name="Kim J.-Y."/>
            <person name="Park M.-K."/>
            <person name="Lee Y.-J."/>
            <person name="Yi H."/>
            <person name="Bahn Y.-S."/>
            <person name="Kim J.F."/>
            <person name="Lee D.-W."/>
        </authorList>
    </citation>
    <scope>NUCLEOTIDE SEQUENCE [LARGE SCALE GENOMIC DNA]</scope>
    <source>
        <strain evidence="3 4">KCCM 41400</strain>
    </source>
</reference>
<protein>
    <recommendedName>
        <fullName evidence="6">Permease</fullName>
    </recommendedName>
</protein>
<dbReference type="KEGG" id="pchi:PC41400_04850"/>
<evidence type="ECO:0000313" key="4">
    <source>
        <dbReference type="Proteomes" id="UP000288943"/>
    </source>
</evidence>
<feature type="transmembrane region" description="Helical" evidence="1">
    <location>
        <begin position="12"/>
        <end position="31"/>
    </location>
</feature>
<reference evidence="2 5" key="2">
    <citation type="submission" date="2022-05" db="EMBL/GenBank/DDBJ databases">
        <title>Genome Sequencing of Bee-Associated Microbes.</title>
        <authorList>
            <person name="Dunlap C."/>
        </authorList>
    </citation>
    <scope>NUCLEOTIDE SEQUENCE [LARGE SCALE GENOMIC DNA]</scope>
    <source>
        <strain evidence="2 5">NRRL B-23120</strain>
    </source>
</reference>
<evidence type="ECO:0000313" key="3">
    <source>
        <dbReference type="EMBL" id="QAV21633.1"/>
    </source>
</evidence>
<feature type="transmembrane region" description="Helical" evidence="1">
    <location>
        <begin position="102"/>
        <end position="127"/>
    </location>
</feature>
<name>A0A410X4Q8_9BACL</name>
<evidence type="ECO:0000313" key="2">
    <source>
        <dbReference type="EMBL" id="MCY9598841.1"/>
    </source>
</evidence>
<feature type="transmembrane region" description="Helical" evidence="1">
    <location>
        <begin position="37"/>
        <end position="58"/>
    </location>
</feature>
<evidence type="ECO:0000313" key="5">
    <source>
        <dbReference type="Proteomes" id="UP001527202"/>
    </source>
</evidence>
<organism evidence="3 4">
    <name type="scientific">Paenibacillus chitinolyticus</name>
    <dbReference type="NCBI Taxonomy" id="79263"/>
    <lineage>
        <taxon>Bacteria</taxon>
        <taxon>Bacillati</taxon>
        <taxon>Bacillota</taxon>
        <taxon>Bacilli</taxon>
        <taxon>Bacillales</taxon>
        <taxon>Paenibacillaceae</taxon>
        <taxon>Paenibacillus</taxon>
    </lineage>
</organism>
<dbReference type="AlphaFoldDB" id="A0A410X4Q8"/>
<keyword evidence="5" id="KW-1185">Reference proteome</keyword>
<keyword evidence="1" id="KW-0812">Transmembrane</keyword>
<dbReference type="OrthoDB" id="2666586at2"/>
<accession>A0A410X4Q8</accession>
<feature type="transmembrane region" description="Helical" evidence="1">
    <location>
        <begin position="78"/>
        <end position="96"/>
    </location>
</feature>
<dbReference type="GeneID" id="95374140"/>
<dbReference type="EMBL" id="CP026520">
    <property type="protein sequence ID" value="QAV21633.1"/>
    <property type="molecule type" value="Genomic_DNA"/>
</dbReference>
<dbReference type="RefSeq" id="WP_042234216.1">
    <property type="nucleotide sequence ID" value="NZ_CP026520.1"/>
</dbReference>
<keyword evidence="1" id="KW-0472">Membrane</keyword>
<proteinExistence type="predicted"/>
<dbReference type="Proteomes" id="UP000288943">
    <property type="component" value="Chromosome"/>
</dbReference>
<evidence type="ECO:0008006" key="6">
    <source>
        <dbReference type="Google" id="ProtNLM"/>
    </source>
</evidence>
<gene>
    <name evidence="2" type="ORF">M5X16_24085</name>
    <name evidence="3" type="ORF">PC41400_04850</name>
</gene>
<dbReference type="Proteomes" id="UP001527202">
    <property type="component" value="Unassembled WGS sequence"/>
</dbReference>
<dbReference type="EMBL" id="JAMDMJ010000035">
    <property type="protein sequence ID" value="MCY9598841.1"/>
    <property type="molecule type" value="Genomic_DNA"/>
</dbReference>
<evidence type="ECO:0000256" key="1">
    <source>
        <dbReference type="SAM" id="Phobius"/>
    </source>
</evidence>